<dbReference type="Gene3D" id="1.10.10.10">
    <property type="entry name" value="Winged helix-like DNA-binding domain superfamily/Winged helix DNA-binding domain"/>
    <property type="match status" value="1"/>
</dbReference>
<keyword evidence="3" id="KW-1185">Reference proteome</keyword>
<dbReference type="InterPro" id="IPR000792">
    <property type="entry name" value="Tscrpt_reg_LuxR_C"/>
</dbReference>
<dbReference type="Proteomes" id="UP001597106">
    <property type="component" value="Unassembled WGS sequence"/>
</dbReference>
<accession>A0ABW3GKA6</accession>
<name>A0ABW3GKA6_9PROT</name>
<comment type="caution">
    <text evidence="2">The sequence shown here is derived from an EMBL/GenBank/DDBJ whole genome shotgun (WGS) entry which is preliminary data.</text>
</comment>
<dbReference type="InterPro" id="IPR016032">
    <property type="entry name" value="Sig_transdc_resp-reg_C-effctor"/>
</dbReference>
<gene>
    <name evidence="2" type="ORF">ACFQ1T_13550</name>
</gene>
<evidence type="ECO:0000313" key="3">
    <source>
        <dbReference type="Proteomes" id="UP001597106"/>
    </source>
</evidence>
<reference evidence="3" key="1">
    <citation type="journal article" date="2019" name="Int. J. Syst. Evol. Microbiol.">
        <title>The Global Catalogue of Microorganisms (GCM) 10K type strain sequencing project: providing services to taxonomists for standard genome sequencing and annotation.</title>
        <authorList>
            <consortium name="The Broad Institute Genomics Platform"/>
            <consortium name="The Broad Institute Genome Sequencing Center for Infectious Disease"/>
            <person name="Wu L."/>
            <person name="Ma J."/>
        </authorList>
    </citation>
    <scope>NUCLEOTIDE SEQUENCE [LARGE SCALE GENOMIC DNA]</scope>
    <source>
        <strain evidence="3">CCUG 59685</strain>
    </source>
</reference>
<dbReference type="EMBL" id="JBHTJW010000003">
    <property type="protein sequence ID" value="MFD0930808.1"/>
    <property type="molecule type" value="Genomic_DNA"/>
</dbReference>
<dbReference type="SMART" id="SM00421">
    <property type="entry name" value="HTH_LUXR"/>
    <property type="match status" value="1"/>
</dbReference>
<evidence type="ECO:0000259" key="1">
    <source>
        <dbReference type="SMART" id="SM00421"/>
    </source>
</evidence>
<evidence type="ECO:0000313" key="2">
    <source>
        <dbReference type="EMBL" id="MFD0930808.1"/>
    </source>
</evidence>
<protein>
    <submittedName>
        <fullName evidence="2">Helix-turn-helix transcriptional regulator</fullName>
    </submittedName>
</protein>
<dbReference type="RefSeq" id="WP_379077686.1">
    <property type="nucleotide sequence ID" value="NZ_JBHTJW010000003.1"/>
</dbReference>
<dbReference type="CDD" id="cd06170">
    <property type="entry name" value="LuxR_C_like"/>
    <property type="match status" value="1"/>
</dbReference>
<sequence>MHFTQHQFDGLVSSLYEAVEHHQSWQPFFQRLSDQVGCSIYALAIDKKHGALSYSEGANLPDEGELGYIQKYQAIDPRLPLLLPLPVNTWLHDHLLLDEAFVASNTFYQEFLIPLGMRYVSGIKIIDDEDVTLIFSYLRCPQQGPVPDDIIAFTNRLIPHMQRAARMVVKNFTYSTQALVGLALVNKLQQPVMLTSINGEVIHTNQAAQHLLQATALISIKDGKLVMPANCMQAFLQEAAMTEKAIKENRFSAESAYSYQTLQLHNNEHSTTTEKLYAFYSVLIPQYVLGTFGLRPLMLLMFYHPNSAPPTDVALLAAAFDLSPAECLIASLLADGNPIEEIATQLGKKQDTVRKQLQSIYQKTATSRQPELMRLLQHLPAYFE</sequence>
<proteinExistence type="predicted"/>
<feature type="domain" description="HTH luxR-type" evidence="1">
    <location>
        <begin position="319"/>
        <end position="376"/>
    </location>
</feature>
<dbReference type="InterPro" id="IPR036388">
    <property type="entry name" value="WH-like_DNA-bd_sf"/>
</dbReference>
<organism evidence="2 3">
    <name type="scientific">Methylophilus glucosoxydans</name>
    <dbReference type="NCBI Taxonomy" id="752553"/>
    <lineage>
        <taxon>Bacteria</taxon>
        <taxon>Pseudomonadati</taxon>
        <taxon>Pseudomonadota</taxon>
        <taxon>Betaproteobacteria</taxon>
        <taxon>Nitrosomonadales</taxon>
        <taxon>Methylophilaceae</taxon>
        <taxon>Methylophilus</taxon>
    </lineage>
</organism>
<dbReference type="SUPFAM" id="SSF46894">
    <property type="entry name" value="C-terminal effector domain of the bipartite response regulators"/>
    <property type="match status" value="1"/>
</dbReference>